<proteinExistence type="predicted"/>
<dbReference type="AlphaFoldDB" id="A2DCK5"/>
<organism evidence="2 3">
    <name type="scientific">Trichomonas vaginalis (strain ATCC PRA-98 / G3)</name>
    <dbReference type="NCBI Taxonomy" id="412133"/>
    <lineage>
        <taxon>Eukaryota</taxon>
        <taxon>Metamonada</taxon>
        <taxon>Parabasalia</taxon>
        <taxon>Trichomonadida</taxon>
        <taxon>Trichomonadidae</taxon>
        <taxon>Trichomonas</taxon>
    </lineage>
</organism>
<evidence type="ECO:0000313" key="2">
    <source>
        <dbReference type="EMBL" id="EAY21942.1"/>
    </source>
</evidence>
<feature type="transmembrane region" description="Helical" evidence="1">
    <location>
        <begin position="269"/>
        <end position="291"/>
    </location>
</feature>
<sequence length="312" mass="34693">MLSLAFLSISQQNLYTTNDQQIVFAECATILPINQTINMLSVDSQKSICVKGSFLLGAELSYSLTSALPTKNGWNISHSNSHGIGTVSKNGDVITKIKCESKKKACRFQLLPIFPSKNIIKDKNGTKLTIIQKSFISTVTNNKLTLINQKTSSENEITVRKTFATIASKNVLEFSYKKNKGDIINSTLTSNSLEQDSESGAIGKSDVALFFPTMKEDNFNNKVELSIEKASNKNDVWLLPEINATVPTMDGIITHSDLVKRPIISEYELFVLVISLIGFSIIIVYSVFFIMRKRKMRRSINSSNEVNTESLL</sequence>
<dbReference type="InParanoid" id="A2DCK5"/>
<reference evidence="2" key="2">
    <citation type="journal article" date="2007" name="Science">
        <title>Draft genome sequence of the sexually transmitted pathogen Trichomonas vaginalis.</title>
        <authorList>
            <person name="Carlton J.M."/>
            <person name="Hirt R.P."/>
            <person name="Silva J.C."/>
            <person name="Delcher A.L."/>
            <person name="Schatz M."/>
            <person name="Zhao Q."/>
            <person name="Wortman J.R."/>
            <person name="Bidwell S.L."/>
            <person name="Alsmark U.C.M."/>
            <person name="Besteiro S."/>
            <person name="Sicheritz-Ponten T."/>
            <person name="Noel C.J."/>
            <person name="Dacks J.B."/>
            <person name="Foster P.G."/>
            <person name="Simillion C."/>
            <person name="Van de Peer Y."/>
            <person name="Miranda-Saavedra D."/>
            <person name="Barton G.J."/>
            <person name="Westrop G.D."/>
            <person name="Mueller S."/>
            <person name="Dessi D."/>
            <person name="Fiori P.L."/>
            <person name="Ren Q."/>
            <person name="Paulsen I."/>
            <person name="Zhang H."/>
            <person name="Bastida-Corcuera F.D."/>
            <person name="Simoes-Barbosa A."/>
            <person name="Brown M.T."/>
            <person name="Hayes R.D."/>
            <person name="Mukherjee M."/>
            <person name="Okumura C.Y."/>
            <person name="Schneider R."/>
            <person name="Smith A.J."/>
            <person name="Vanacova S."/>
            <person name="Villalvazo M."/>
            <person name="Haas B.J."/>
            <person name="Pertea M."/>
            <person name="Feldblyum T.V."/>
            <person name="Utterback T.R."/>
            <person name="Shu C.L."/>
            <person name="Osoegawa K."/>
            <person name="de Jong P.J."/>
            <person name="Hrdy I."/>
            <person name="Horvathova L."/>
            <person name="Zubacova Z."/>
            <person name="Dolezal P."/>
            <person name="Malik S.B."/>
            <person name="Logsdon J.M. Jr."/>
            <person name="Henze K."/>
            <person name="Gupta A."/>
            <person name="Wang C.C."/>
            <person name="Dunne R.L."/>
            <person name="Upcroft J.A."/>
            <person name="Upcroft P."/>
            <person name="White O."/>
            <person name="Salzberg S.L."/>
            <person name="Tang P."/>
            <person name="Chiu C.-H."/>
            <person name="Lee Y.-S."/>
            <person name="Embley T.M."/>
            <person name="Coombs G.H."/>
            <person name="Mottram J.C."/>
            <person name="Tachezy J."/>
            <person name="Fraser-Liggett C.M."/>
            <person name="Johnson P.J."/>
        </authorList>
    </citation>
    <scope>NUCLEOTIDE SEQUENCE [LARGE SCALE GENOMIC DNA]</scope>
    <source>
        <strain evidence="2">G3</strain>
    </source>
</reference>
<dbReference type="EMBL" id="DS113187">
    <property type="protein sequence ID" value="EAY21942.1"/>
    <property type="molecule type" value="Genomic_DNA"/>
</dbReference>
<dbReference type="VEuPathDB" id="TrichDB:TVAG_250020"/>
<dbReference type="Proteomes" id="UP000001542">
    <property type="component" value="Unassembled WGS sequence"/>
</dbReference>
<dbReference type="RefSeq" id="XP_001582928.1">
    <property type="nucleotide sequence ID" value="XM_001582878.1"/>
</dbReference>
<dbReference type="KEGG" id="tva:5467494"/>
<reference evidence="2" key="1">
    <citation type="submission" date="2006-10" db="EMBL/GenBank/DDBJ databases">
        <authorList>
            <person name="Amadeo P."/>
            <person name="Zhao Q."/>
            <person name="Wortman J."/>
            <person name="Fraser-Liggett C."/>
            <person name="Carlton J."/>
        </authorList>
    </citation>
    <scope>NUCLEOTIDE SEQUENCE</scope>
    <source>
        <strain evidence="2">G3</strain>
    </source>
</reference>
<keyword evidence="1" id="KW-1133">Transmembrane helix</keyword>
<keyword evidence="3" id="KW-1185">Reference proteome</keyword>
<keyword evidence="1" id="KW-0472">Membrane</keyword>
<evidence type="ECO:0000256" key="1">
    <source>
        <dbReference type="SAM" id="Phobius"/>
    </source>
</evidence>
<protein>
    <submittedName>
        <fullName evidence="2">Uncharacterized protein</fullName>
    </submittedName>
</protein>
<dbReference type="VEuPathDB" id="TrichDB:TVAGG3_0956310"/>
<evidence type="ECO:0000313" key="3">
    <source>
        <dbReference type="Proteomes" id="UP000001542"/>
    </source>
</evidence>
<accession>A2DCK5</accession>
<keyword evidence="1" id="KW-0812">Transmembrane</keyword>
<name>A2DCK5_TRIV3</name>
<gene>
    <name evidence="2" type="ORF">TVAG_250020</name>
</gene>